<evidence type="ECO:0000313" key="4">
    <source>
        <dbReference type="Proteomes" id="UP000244932"/>
    </source>
</evidence>
<keyword evidence="4" id="KW-1185">Reference proteome</keyword>
<dbReference type="InterPro" id="IPR029021">
    <property type="entry name" value="Prot-tyrosine_phosphatase-like"/>
</dbReference>
<dbReference type="Proteomes" id="UP000244932">
    <property type="component" value="Unassembled WGS sequence"/>
</dbReference>
<evidence type="ECO:0000259" key="2">
    <source>
        <dbReference type="PROSITE" id="PS50056"/>
    </source>
</evidence>
<sequence length="153" mass="16172">MQFQIHTIAASPGAIGISALPGAADVGTIAKWGATLVLTMTTTAEMRAPLAGALSEHKITWEHLPIRDFGAPGVDVEALWSNDVSAKAHSVLDAGGRVLCHCRGGCGRSGMFALRLLIERGEEPLAALARIRTVRPCAVETEAQFDWASKLLT</sequence>
<accession>A0A2R8ACI2</accession>
<dbReference type="SUPFAM" id="SSF52799">
    <property type="entry name" value="(Phosphotyrosine protein) phosphatases II"/>
    <property type="match status" value="1"/>
</dbReference>
<dbReference type="EMBL" id="OMKW01000003">
    <property type="protein sequence ID" value="SPF29951.1"/>
    <property type="molecule type" value="Genomic_DNA"/>
</dbReference>
<evidence type="ECO:0000313" key="3">
    <source>
        <dbReference type="EMBL" id="SPF29951.1"/>
    </source>
</evidence>
<dbReference type="Pfam" id="PF22784">
    <property type="entry name" value="PTP-SAK"/>
    <property type="match status" value="1"/>
</dbReference>
<dbReference type="GO" id="GO:0016791">
    <property type="term" value="F:phosphatase activity"/>
    <property type="evidence" value="ECO:0007669"/>
    <property type="project" value="UniProtKB-ARBA"/>
</dbReference>
<evidence type="ECO:0000256" key="1">
    <source>
        <dbReference type="ARBA" id="ARBA00022801"/>
    </source>
</evidence>
<organism evidence="3 4">
    <name type="scientific">Pontivivens insulae</name>
    <dbReference type="NCBI Taxonomy" id="1639689"/>
    <lineage>
        <taxon>Bacteria</taxon>
        <taxon>Pseudomonadati</taxon>
        <taxon>Pseudomonadota</taxon>
        <taxon>Alphaproteobacteria</taxon>
        <taxon>Rhodobacterales</taxon>
        <taxon>Paracoccaceae</taxon>
        <taxon>Pontivivens</taxon>
    </lineage>
</organism>
<dbReference type="FunFam" id="3.90.190.10:FF:000157">
    <property type="entry name" value="Protein-tyrosine phosphatase"/>
    <property type="match status" value="1"/>
</dbReference>
<reference evidence="3 4" key="1">
    <citation type="submission" date="2018-03" db="EMBL/GenBank/DDBJ databases">
        <authorList>
            <person name="Keele B.F."/>
        </authorList>
    </citation>
    <scope>NUCLEOTIDE SEQUENCE [LARGE SCALE GENOMIC DNA]</scope>
    <source>
        <strain evidence="3 4">CeCT 8812</strain>
    </source>
</reference>
<name>A0A2R8ACI2_9RHOB</name>
<feature type="domain" description="Tyrosine specific protein phosphatases" evidence="2">
    <location>
        <begin position="82"/>
        <end position="146"/>
    </location>
</feature>
<keyword evidence="1" id="KW-0378">Hydrolase</keyword>
<dbReference type="AlphaFoldDB" id="A0A2R8ACI2"/>
<dbReference type="RefSeq" id="WP_108782682.1">
    <property type="nucleotide sequence ID" value="NZ_OMKW01000003.1"/>
</dbReference>
<proteinExistence type="predicted"/>
<dbReference type="InterPro" id="IPR000387">
    <property type="entry name" value="Tyr_Pase_dom"/>
</dbReference>
<gene>
    <name evidence="3" type="ORF">POI8812_02278</name>
</gene>
<protein>
    <recommendedName>
        <fullName evidence="2">Tyrosine specific protein phosphatases domain-containing protein</fullName>
    </recommendedName>
</protein>
<dbReference type="InterPro" id="IPR057023">
    <property type="entry name" value="PTP-SAK"/>
</dbReference>
<dbReference type="OrthoDB" id="9806482at2"/>
<dbReference type="Gene3D" id="3.90.190.10">
    <property type="entry name" value="Protein tyrosine phosphatase superfamily"/>
    <property type="match status" value="1"/>
</dbReference>
<dbReference type="PROSITE" id="PS50056">
    <property type="entry name" value="TYR_PHOSPHATASE_2"/>
    <property type="match status" value="1"/>
</dbReference>